<name>A0A2H0W7N2_9BACT</name>
<feature type="transmembrane region" description="Helical" evidence="1">
    <location>
        <begin position="373"/>
        <end position="392"/>
    </location>
</feature>
<organism evidence="3 4">
    <name type="scientific">Candidatus Berkelbacteria bacterium CG10_big_fil_rev_8_21_14_0_10_43_13</name>
    <dbReference type="NCBI Taxonomy" id="1974514"/>
    <lineage>
        <taxon>Bacteria</taxon>
        <taxon>Candidatus Berkelbacteria</taxon>
    </lineage>
</organism>
<sequence>MEGQKAVPKKNHRKYPIVNFYWRKLAVFAFLFAVLGLGYTSVQTYKADTNKYTPPTDSADLTIALKIAEDGSVIVDGQKLKQHIDTSGSSDELILPILDNTGIGYSSVHILMTLPKSVVKSSIYEIKGIHGVDSTSVAAISDKVIDYYASGVGPDSTLSVIIEMPPGTVDPPLLFKLYAAVANIKSSAWYIVALALPILTLIFMIGFITVESKQQKIDIPDKETDSPPMALPPAIAGVLYHQNVGPREIASTLVDLAERGNIYILDKERDFAFVKNRYDQRLLSYEKVLLSKIFRASVVSDGAEIEQRINNHLYSKKISLVASGIYVLSTRLGYFKTNPQRVHRKYQIVGMGAFFTGLACFLLSMLVFTNPPYILFFWAGMMLSGLIITVTARRIPNRTAIGQEMMSNWLAFRKYLSNPEKIPFSFENQELFQKNLPYAIVLDCEVAWAKRFSEQDFVLPNWYVSDELSPGLQDFCLSLFPIVSYVARSLASLKEPGFE</sequence>
<gene>
    <name evidence="3" type="ORF">COT78_03980</name>
</gene>
<comment type="caution">
    <text evidence="3">The sequence shown here is derived from an EMBL/GenBank/DDBJ whole genome shotgun (WGS) entry which is preliminary data.</text>
</comment>
<feature type="transmembrane region" description="Helical" evidence="1">
    <location>
        <begin position="188"/>
        <end position="210"/>
    </location>
</feature>
<evidence type="ECO:0000256" key="1">
    <source>
        <dbReference type="SAM" id="Phobius"/>
    </source>
</evidence>
<dbReference type="EMBL" id="PEZW01000027">
    <property type="protein sequence ID" value="PIS07367.1"/>
    <property type="molecule type" value="Genomic_DNA"/>
</dbReference>
<evidence type="ECO:0000259" key="2">
    <source>
        <dbReference type="Pfam" id="PF20990"/>
    </source>
</evidence>
<dbReference type="Proteomes" id="UP000231382">
    <property type="component" value="Unassembled WGS sequence"/>
</dbReference>
<dbReference type="InterPro" id="IPR048389">
    <property type="entry name" value="YciQ-like_C"/>
</dbReference>
<keyword evidence="1" id="KW-0472">Membrane</keyword>
<evidence type="ECO:0000313" key="3">
    <source>
        <dbReference type="EMBL" id="PIS07367.1"/>
    </source>
</evidence>
<keyword evidence="1" id="KW-0812">Transmembrane</keyword>
<feature type="transmembrane region" description="Helical" evidence="1">
    <location>
        <begin position="346"/>
        <end position="367"/>
    </location>
</feature>
<feature type="domain" description="Predicted membrane protein YciQ-like C-terminal" evidence="2">
    <location>
        <begin position="226"/>
        <end position="452"/>
    </location>
</feature>
<dbReference type="Pfam" id="PF20990">
    <property type="entry name" value="DUF2207_C"/>
    <property type="match status" value="1"/>
</dbReference>
<proteinExistence type="predicted"/>
<protein>
    <recommendedName>
        <fullName evidence="2">Predicted membrane protein YciQ-like C-terminal domain-containing protein</fullName>
    </recommendedName>
</protein>
<reference evidence="4" key="1">
    <citation type="submission" date="2017-09" db="EMBL/GenBank/DDBJ databases">
        <title>Depth-based differentiation of microbial function through sediment-hosted aquifers and enrichment of novel symbionts in the deep terrestrial subsurface.</title>
        <authorList>
            <person name="Probst A.J."/>
            <person name="Ladd B."/>
            <person name="Jarett J.K."/>
            <person name="Geller-Mcgrath D.E."/>
            <person name="Sieber C.M.K."/>
            <person name="Emerson J.B."/>
            <person name="Anantharaman K."/>
            <person name="Thomas B.C."/>
            <person name="Malmstrom R."/>
            <person name="Stieglmeier M."/>
            <person name="Klingl A."/>
            <person name="Woyke T."/>
            <person name="Ryan C.M."/>
            <person name="Banfield J.F."/>
        </authorList>
    </citation>
    <scope>NUCLEOTIDE SEQUENCE [LARGE SCALE GENOMIC DNA]</scope>
</reference>
<keyword evidence="1" id="KW-1133">Transmembrane helix</keyword>
<dbReference type="AlphaFoldDB" id="A0A2H0W7N2"/>
<accession>A0A2H0W7N2</accession>
<feature type="transmembrane region" description="Helical" evidence="1">
    <location>
        <begin position="21"/>
        <end position="42"/>
    </location>
</feature>
<evidence type="ECO:0000313" key="4">
    <source>
        <dbReference type="Proteomes" id="UP000231382"/>
    </source>
</evidence>